<gene>
    <name evidence="2" type="ORF">J8F10_09240</name>
</gene>
<dbReference type="InterPro" id="IPR020290">
    <property type="entry name" value="Gp88"/>
</dbReference>
<evidence type="ECO:0000313" key="3">
    <source>
        <dbReference type="Proteomes" id="UP000676565"/>
    </source>
</evidence>
<dbReference type="EMBL" id="JAGKQQ010000001">
    <property type="protein sequence ID" value="MBP3955465.1"/>
    <property type="molecule type" value="Genomic_DNA"/>
</dbReference>
<keyword evidence="3" id="KW-1185">Reference proteome</keyword>
<accession>A0ABS5BP12</accession>
<proteinExistence type="predicted"/>
<dbReference type="Proteomes" id="UP000676565">
    <property type="component" value="Unassembled WGS sequence"/>
</dbReference>
<reference evidence="2 3" key="1">
    <citation type="submission" date="2021-04" db="EMBL/GenBank/DDBJ databases">
        <authorList>
            <person name="Ivanova A."/>
        </authorList>
    </citation>
    <scope>NUCLEOTIDE SEQUENCE [LARGE SCALE GENOMIC DNA]</scope>
    <source>
        <strain evidence="2 3">G18</strain>
    </source>
</reference>
<feature type="domain" description="Gene product 88" evidence="1">
    <location>
        <begin position="11"/>
        <end position="220"/>
    </location>
</feature>
<evidence type="ECO:0000259" key="1">
    <source>
        <dbReference type="Pfam" id="PF17338"/>
    </source>
</evidence>
<protein>
    <recommendedName>
        <fullName evidence="1">Gene product 88 domain-containing protein</fullName>
    </recommendedName>
</protein>
<dbReference type="Pfam" id="PF17338">
    <property type="entry name" value="GP88"/>
    <property type="match status" value="1"/>
</dbReference>
<evidence type="ECO:0000313" key="2">
    <source>
        <dbReference type="EMBL" id="MBP3955465.1"/>
    </source>
</evidence>
<sequence length="221" mass="25238">MHTVRGLLVAGNEKLSSQAHHFDLPAGLTCPGKTKLCHGRCYARKGRFAFPQVQERLRWCHEQSKRDDFADRLVDELYRKGVLLMRWHCSGDVYSPGYARKMLDIIERSEHTKFWGYTRSWSVPTIAPVLKDIAALPNMQLWLSADAETGYPDEVPEGARVAWMQTDVEEDTREADLVFLDHPLRKLTLPLAVLEKACPTETPEGKKKGTTCATCRYCWTE</sequence>
<organism evidence="2 3">
    <name type="scientific">Gemmata palustris</name>
    <dbReference type="NCBI Taxonomy" id="2822762"/>
    <lineage>
        <taxon>Bacteria</taxon>
        <taxon>Pseudomonadati</taxon>
        <taxon>Planctomycetota</taxon>
        <taxon>Planctomycetia</taxon>
        <taxon>Gemmatales</taxon>
        <taxon>Gemmataceae</taxon>
        <taxon>Gemmata</taxon>
    </lineage>
</organism>
<comment type="caution">
    <text evidence="2">The sequence shown here is derived from an EMBL/GenBank/DDBJ whole genome shotgun (WGS) entry which is preliminary data.</text>
</comment>
<name>A0ABS5BP12_9BACT</name>
<dbReference type="RefSeq" id="WP_210653542.1">
    <property type="nucleotide sequence ID" value="NZ_JAGKQQ010000001.1"/>
</dbReference>